<dbReference type="PANTHER" id="PTHR42673:SF4">
    <property type="entry name" value="MALEYLACETOACETATE ISOMERASE"/>
    <property type="match status" value="1"/>
</dbReference>
<dbReference type="SUPFAM" id="SSF52833">
    <property type="entry name" value="Thioredoxin-like"/>
    <property type="match status" value="1"/>
</dbReference>
<comment type="similarity">
    <text evidence="1">Belongs to the GST superfamily. Zeta family.</text>
</comment>
<dbReference type="Proteomes" id="UP001597151">
    <property type="component" value="Unassembled WGS sequence"/>
</dbReference>
<evidence type="ECO:0000313" key="4">
    <source>
        <dbReference type="EMBL" id="MFD1194937.1"/>
    </source>
</evidence>
<dbReference type="PROSITE" id="PS50405">
    <property type="entry name" value="GST_CTER"/>
    <property type="match status" value="1"/>
</dbReference>
<organism evidence="4 5">
    <name type="scientific">Seohaeicola saemankumensis</name>
    <dbReference type="NCBI Taxonomy" id="481181"/>
    <lineage>
        <taxon>Bacteria</taxon>
        <taxon>Pseudomonadati</taxon>
        <taxon>Pseudomonadota</taxon>
        <taxon>Alphaproteobacteria</taxon>
        <taxon>Rhodobacterales</taxon>
        <taxon>Roseobacteraceae</taxon>
        <taxon>Seohaeicola</taxon>
    </lineage>
</organism>
<dbReference type="InterPro" id="IPR040079">
    <property type="entry name" value="Glutathione_S-Trfase"/>
</dbReference>
<dbReference type="PROSITE" id="PS50404">
    <property type="entry name" value="GST_NTER"/>
    <property type="match status" value="1"/>
</dbReference>
<keyword evidence="5" id="KW-1185">Reference proteome</keyword>
<evidence type="ECO:0000313" key="5">
    <source>
        <dbReference type="Proteomes" id="UP001597151"/>
    </source>
</evidence>
<dbReference type="CDD" id="cd03042">
    <property type="entry name" value="GST_N_Zeta"/>
    <property type="match status" value="1"/>
</dbReference>
<name>A0ABW3TFX7_9RHOB</name>
<dbReference type="PANTHER" id="PTHR42673">
    <property type="entry name" value="MALEYLACETOACETATE ISOMERASE"/>
    <property type="match status" value="1"/>
</dbReference>
<comment type="caution">
    <text evidence="4">The sequence shown here is derived from an EMBL/GenBank/DDBJ whole genome shotgun (WGS) entry which is preliminary data.</text>
</comment>
<dbReference type="InterPro" id="IPR004045">
    <property type="entry name" value="Glutathione_S-Trfase_N"/>
</dbReference>
<dbReference type="InterPro" id="IPR005955">
    <property type="entry name" value="GST_Zeta"/>
</dbReference>
<dbReference type="InterPro" id="IPR034333">
    <property type="entry name" value="GST_Zeta_N"/>
</dbReference>
<dbReference type="GO" id="GO:0016034">
    <property type="term" value="F:maleylacetoacetate isomerase activity"/>
    <property type="evidence" value="ECO:0007669"/>
    <property type="project" value="UniProtKB-EC"/>
</dbReference>
<evidence type="ECO:0000259" key="2">
    <source>
        <dbReference type="PROSITE" id="PS50404"/>
    </source>
</evidence>
<dbReference type="SFLD" id="SFLDS00019">
    <property type="entry name" value="Glutathione_Transferase_(cytos"/>
    <property type="match status" value="1"/>
</dbReference>
<dbReference type="Pfam" id="PF13410">
    <property type="entry name" value="GST_C_2"/>
    <property type="match status" value="1"/>
</dbReference>
<dbReference type="RefSeq" id="WP_380791079.1">
    <property type="nucleotide sequence ID" value="NZ_JBHTKR010000003.1"/>
</dbReference>
<dbReference type="Pfam" id="PF02798">
    <property type="entry name" value="GST_N"/>
    <property type="match status" value="1"/>
</dbReference>
<feature type="domain" description="GST C-terminal" evidence="3">
    <location>
        <begin position="86"/>
        <end position="214"/>
    </location>
</feature>
<dbReference type="InterPro" id="IPR036249">
    <property type="entry name" value="Thioredoxin-like_sf"/>
</dbReference>
<dbReference type="EC" id="5.2.1.2" evidence="4"/>
<dbReference type="SUPFAM" id="SSF47616">
    <property type="entry name" value="GST C-terminal domain-like"/>
    <property type="match status" value="1"/>
</dbReference>
<dbReference type="InterPro" id="IPR036282">
    <property type="entry name" value="Glutathione-S-Trfase_C_sf"/>
</dbReference>
<gene>
    <name evidence="4" type="primary">maiA</name>
    <name evidence="4" type="ORF">ACFQ3C_09665</name>
</gene>
<sequence>MKFFGYFRSSSSYRCRIAFNLKGLDYEFAPVHLKQGAQKSPAFTAINPQRLLPAVITDEGAELTQSLAILEWLDETHPEPAFLPTDPVGRARVRAFAQVIACEIHPLQNLRVLKYLADEFGADAEATTRWLTRWIADGLEACEALLAKRDRATPFCFGDTPGLADICLVPQLFSAQRFGVDFSHLKLLADINARCEALAAFAQAHPACQPDFEP</sequence>
<dbReference type="Gene3D" id="1.20.1050.10">
    <property type="match status" value="1"/>
</dbReference>
<dbReference type="CDD" id="cd03191">
    <property type="entry name" value="GST_C_Zeta"/>
    <property type="match status" value="1"/>
</dbReference>
<dbReference type="Gene3D" id="3.40.30.10">
    <property type="entry name" value="Glutaredoxin"/>
    <property type="match status" value="1"/>
</dbReference>
<dbReference type="InterPro" id="IPR010987">
    <property type="entry name" value="Glutathione-S-Trfase_C-like"/>
</dbReference>
<keyword evidence="4" id="KW-0413">Isomerase</keyword>
<accession>A0ABW3TFX7</accession>
<protein>
    <submittedName>
        <fullName evidence="4">Maleylacetoacetate isomerase</fullName>
        <ecNumber evidence="4">5.2.1.2</ecNumber>
    </submittedName>
</protein>
<dbReference type="NCBIfam" id="TIGR01262">
    <property type="entry name" value="maiA"/>
    <property type="match status" value="1"/>
</dbReference>
<evidence type="ECO:0000256" key="1">
    <source>
        <dbReference type="ARBA" id="ARBA00010007"/>
    </source>
</evidence>
<reference evidence="5" key="1">
    <citation type="journal article" date="2019" name="Int. J. Syst. Evol. Microbiol.">
        <title>The Global Catalogue of Microorganisms (GCM) 10K type strain sequencing project: providing services to taxonomists for standard genome sequencing and annotation.</title>
        <authorList>
            <consortium name="The Broad Institute Genomics Platform"/>
            <consortium name="The Broad Institute Genome Sequencing Center for Infectious Disease"/>
            <person name="Wu L."/>
            <person name="Ma J."/>
        </authorList>
    </citation>
    <scope>NUCLEOTIDE SEQUENCE [LARGE SCALE GENOMIC DNA]</scope>
    <source>
        <strain evidence="5">CCUG 55328</strain>
    </source>
</reference>
<feature type="domain" description="GST N-terminal" evidence="2">
    <location>
        <begin position="1"/>
        <end position="81"/>
    </location>
</feature>
<dbReference type="SFLD" id="SFLDG00358">
    <property type="entry name" value="Main_(cytGST)"/>
    <property type="match status" value="1"/>
</dbReference>
<dbReference type="EMBL" id="JBHTKR010000003">
    <property type="protein sequence ID" value="MFD1194937.1"/>
    <property type="molecule type" value="Genomic_DNA"/>
</dbReference>
<evidence type="ECO:0000259" key="3">
    <source>
        <dbReference type="PROSITE" id="PS50405"/>
    </source>
</evidence>
<dbReference type="InterPro" id="IPR034330">
    <property type="entry name" value="GST_Zeta_C"/>
</dbReference>
<proteinExistence type="inferred from homology"/>